<dbReference type="AlphaFoldDB" id="A0A1L7I601"/>
<dbReference type="InterPro" id="IPR037066">
    <property type="entry name" value="Plug_dom_sf"/>
</dbReference>
<dbReference type="RefSeq" id="WP_083644721.1">
    <property type="nucleotide sequence ID" value="NZ_AMRU01000009.1"/>
</dbReference>
<reference evidence="1 2" key="1">
    <citation type="submission" date="2016-07" db="EMBL/GenBank/DDBJ databases">
        <title>Multi-omics approach to identify versatile polysaccharide utilization systems of a marine flavobacterium Gramella flava.</title>
        <authorList>
            <person name="Tang K."/>
        </authorList>
    </citation>
    <scope>NUCLEOTIDE SEQUENCE [LARGE SCALE GENOMIC DNA]</scope>
    <source>
        <strain evidence="1 2">JLT2011</strain>
    </source>
</reference>
<accession>A0A1L7I601</accession>
<evidence type="ECO:0000313" key="1">
    <source>
        <dbReference type="EMBL" id="APU69021.1"/>
    </source>
</evidence>
<dbReference type="Gene3D" id="2.170.130.10">
    <property type="entry name" value="TonB-dependent receptor, plug domain"/>
    <property type="match status" value="1"/>
</dbReference>
<dbReference type="CDD" id="cd07341">
    <property type="entry name" value="M56_BlaR1_MecR1_like"/>
    <property type="match status" value="1"/>
</dbReference>
<sequence length="773" mass="86281">MENLLIYLLKSAGILAIFYLLYQLLLRKETSFETNRFFLLGGMIAAAILPGIYFTKTVFIQASKPVFTNFTEFPVENVPLEASFDWWQFAGQLYLGITAIFLVRFLIQLASVLKLIYGQRIEKHGDYSYIQVSKNKLPFSFFRYIVFDPSNHPVRDLQLILAHEEAHARQYHSADILIANILKCVLWFNPFSWLYQKAIEQNLEYLADREAVASEENIKAYQHALVKVSVANLQPALTNHFYQSFIKKRILMLNKKSSDSNQGWKISLVAPLLLAFMLIFNVKTEAKILNHAEKAPVISATSTEVTITSATTRDELKEIEQTLKEYDVVVHFQDLNFADGKLTSLSVEYKNLKNGASGNMKSFDKNGINPFVLYISENGEIGTRQLKSPARVQKIAVQEPKTETKLGEDPLYVVNGKTFTAKKLKGKYIALQSAFQILDPEKAVSRYGRKAANGAVVVRNGSIIRDMNKEMKKLQNEESYSRNYISIDDQGKPNLMNLDKNHSENSLAIFNTDENTPVNIQGKAGNVLFVSSQSQDDPLKPITVQGKATPGDSVYLKSSKTVYWNSDSGKKGTRYIVRNSNDTVAPVYLRISQNNQNVVAYQTGNSTSQAVSGNVQIGQHTNNKPLYIIDGVIVKDSEINEMEPSEIAAINVLKGEKATTKYGKKAEDGAIEIHTKGSGYQVKTGASNAVVFGLQKTDTDSKLEELKISINESTGLEVSFSNIQRNADGEITGISVSAKKDDQKASASYSNSNGIPDIMIGFSDKKGIFIRNR</sequence>
<dbReference type="SUPFAM" id="SSF56935">
    <property type="entry name" value="Porins"/>
    <property type="match status" value="1"/>
</dbReference>
<keyword evidence="2" id="KW-1185">Reference proteome</keyword>
<dbReference type="InterPro" id="IPR052173">
    <property type="entry name" value="Beta-lactam_resp_regulator"/>
</dbReference>
<protein>
    <submittedName>
        <fullName evidence="1">Regulatory sensor-transducer, BlaR1/MecR1 family</fullName>
    </submittedName>
</protein>
<dbReference type="PANTHER" id="PTHR34978:SF3">
    <property type="entry name" value="SLR0241 PROTEIN"/>
    <property type="match status" value="1"/>
</dbReference>
<dbReference type="EMBL" id="CP016359">
    <property type="protein sequence ID" value="APU69021.1"/>
    <property type="molecule type" value="Genomic_DNA"/>
</dbReference>
<dbReference type="STRING" id="1229726.GRFL_2297"/>
<dbReference type="InterPro" id="IPR008756">
    <property type="entry name" value="Peptidase_M56"/>
</dbReference>
<dbReference type="PANTHER" id="PTHR34978">
    <property type="entry name" value="POSSIBLE SENSOR-TRANSDUCER PROTEIN BLAR"/>
    <property type="match status" value="1"/>
</dbReference>
<name>A0A1L7I601_9FLAO</name>
<dbReference type="KEGG" id="gfl:GRFL_2297"/>
<proteinExistence type="predicted"/>
<organism evidence="1 2">
    <name type="scientific">Christiangramia flava JLT2011</name>
    <dbReference type="NCBI Taxonomy" id="1229726"/>
    <lineage>
        <taxon>Bacteria</taxon>
        <taxon>Pseudomonadati</taxon>
        <taxon>Bacteroidota</taxon>
        <taxon>Flavobacteriia</taxon>
        <taxon>Flavobacteriales</taxon>
        <taxon>Flavobacteriaceae</taxon>
        <taxon>Christiangramia</taxon>
    </lineage>
</organism>
<dbReference type="Proteomes" id="UP000186230">
    <property type="component" value="Chromosome"/>
</dbReference>
<gene>
    <name evidence="1" type="ORF">GRFL_2297</name>
</gene>
<dbReference type="Pfam" id="PF05569">
    <property type="entry name" value="Peptidase_M56"/>
    <property type="match status" value="1"/>
</dbReference>
<dbReference type="OrthoDB" id="1522859at2"/>
<evidence type="ECO:0000313" key="2">
    <source>
        <dbReference type="Proteomes" id="UP000186230"/>
    </source>
</evidence>